<dbReference type="AlphaFoldDB" id="A0AAX2A8L4"/>
<sequence>MATTELGTLPLSGTKKGIISISNVSEPYGKGTPDVVSIGISLNGKDIEWKSHIPYANLDDVIAILQEASAKKKEEQ</sequence>
<dbReference type="EMBL" id="PDKM01000003">
    <property type="protein sequence ID" value="RXK09982.1"/>
    <property type="molecule type" value="Genomic_DNA"/>
</dbReference>
<reference evidence="1 3" key="2">
    <citation type="submission" date="2018-07" db="EMBL/GenBank/DDBJ databases">
        <title>Complete genome of the Arcobacter bivalviorum type strain LMG 26154.</title>
        <authorList>
            <person name="Miller W.G."/>
            <person name="Yee E."/>
            <person name="Bono J.L."/>
        </authorList>
    </citation>
    <scope>NUCLEOTIDE SEQUENCE [LARGE SCALE GENOMIC DNA]</scope>
    <source>
        <strain evidence="1 3">LMG 26154</strain>
    </source>
</reference>
<reference evidence="2 4" key="1">
    <citation type="submission" date="2017-10" db="EMBL/GenBank/DDBJ databases">
        <title>Genomics of the genus Arcobacter.</title>
        <authorList>
            <person name="Perez-Cataluna A."/>
            <person name="Figueras M.J."/>
        </authorList>
    </citation>
    <scope>NUCLEOTIDE SEQUENCE [LARGE SCALE GENOMIC DNA]</scope>
    <source>
        <strain evidence="2 4">CECT 7835</strain>
    </source>
</reference>
<evidence type="ECO:0000313" key="2">
    <source>
        <dbReference type="EMBL" id="RXK09982.1"/>
    </source>
</evidence>
<name>A0AAX2A8L4_9BACT</name>
<dbReference type="Proteomes" id="UP000253850">
    <property type="component" value="Chromosome"/>
</dbReference>
<dbReference type="Proteomes" id="UP000289193">
    <property type="component" value="Unassembled WGS sequence"/>
</dbReference>
<gene>
    <name evidence="1" type="ORF">ABIV_2447</name>
    <name evidence="2" type="ORF">CRV05_06260</name>
</gene>
<dbReference type="KEGG" id="hbv:ABIV_2447"/>
<protein>
    <submittedName>
        <fullName evidence="2">Uncharacterized protein</fullName>
    </submittedName>
</protein>
<dbReference type="EMBL" id="CP031217">
    <property type="protein sequence ID" value="AXH13418.1"/>
    <property type="molecule type" value="Genomic_DNA"/>
</dbReference>
<accession>A0AAX2A8L4</accession>
<organism evidence="2 4">
    <name type="scientific">Halarcobacter bivalviorum</name>
    <dbReference type="NCBI Taxonomy" id="663364"/>
    <lineage>
        <taxon>Bacteria</taxon>
        <taxon>Pseudomonadati</taxon>
        <taxon>Campylobacterota</taxon>
        <taxon>Epsilonproteobacteria</taxon>
        <taxon>Campylobacterales</taxon>
        <taxon>Arcobacteraceae</taxon>
        <taxon>Halarcobacter</taxon>
    </lineage>
</organism>
<proteinExistence type="predicted"/>
<evidence type="ECO:0000313" key="1">
    <source>
        <dbReference type="EMBL" id="AXH13418.1"/>
    </source>
</evidence>
<dbReference type="RefSeq" id="WP_114840201.1">
    <property type="nucleotide sequence ID" value="NZ_CP031217.1"/>
</dbReference>
<evidence type="ECO:0000313" key="4">
    <source>
        <dbReference type="Proteomes" id="UP000289193"/>
    </source>
</evidence>
<keyword evidence="4" id="KW-1185">Reference proteome</keyword>
<evidence type="ECO:0000313" key="3">
    <source>
        <dbReference type="Proteomes" id="UP000253850"/>
    </source>
</evidence>